<dbReference type="OrthoDB" id="3389160at2"/>
<dbReference type="Gene3D" id="3.40.630.30">
    <property type="match status" value="1"/>
</dbReference>
<dbReference type="InterPro" id="IPR050832">
    <property type="entry name" value="Bact_Acetyltransf"/>
</dbReference>
<accession>A0A1G7IJ04</accession>
<dbReference type="SUPFAM" id="SSF55729">
    <property type="entry name" value="Acyl-CoA N-acyltransferases (Nat)"/>
    <property type="match status" value="1"/>
</dbReference>
<dbReference type="InterPro" id="IPR000182">
    <property type="entry name" value="GNAT_dom"/>
</dbReference>
<gene>
    <name evidence="4" type="ORF">SAMN04488542_10621</name>
</gene>
<dbReference type="GO" id="GO:0016747">
    <property type="term" value="F:acyltransferase activity, transferring groups other than amino-acyl groups"/>
    <property type="evidence" value="ECO:0007669"/>
    <property type="project" value="InterPro"/>
</dbReference>
<dbReference type="PROSITE" id="PS51186">
    <property type="entry name" value="GNAT"/>
    <property type="match status" value="1"/>
</dbReference>
<proteinExistence type="predicted"/>
<reference evidence="4 5" key="1">
    <citation type="submission" date="2016-10" db="EMBL/GenBank/DDBJ databases">
        <authorList>
            <person name="de Groot N.N."/>
        </authorList>
    </citation>
    <scope>NUCLEOTIDE SEQUENCE [LARGE SCALE GENOMIC DNA]</scope>
    <source>
        <strain evidence="4 5">DSM 28129</strain>
    </source>
</reference>
<dbReference type="PANTHER" id="PTHR43877">
    <property type="entry name" value="AMINOALKYLPHOSPHONATE N-ACETYLTRANSFERASE-RELATED-RELATED"/>
    <property type="match status" value="1"/>
</dbReference>
<evidence type="ECO:0000313" key="5">
    <source>
        <dbReference type="Proteomes" id="UP000198972"/>
    </source>
</evidence>
<sequence length="169" mass="18841">MSYEVEIKELTVLSADKLEQLSELLVAVVDDGASIGFLPPLDLKEAKAYWQEVLEPGVLLWVAQAGDRIMGTVQLQLAMKKNGLHRAEVAKLMVHPEFRKHGVARKLMNTLEISAKNIKRSLLVLDTRSGDPSNLLYHSLGYIKAGVIPHYAKSSGGKLHDTIFYYKEI</sequence>
<evidence type="ECO:0000259" key="3">
    <source>
        <dbReference type="PROSITE" id="PS51186"/>
    </source>
</evidence>
<feature type="domain" description="N-acetyltransferase" evidence="3">
    <location>
        <begin position="5"/>
        <end position="169"/>
    </location>
</feature>
<evidence type="ECO:0000256" key="1">
    <source>
        <dbReference type="ARBA" id="ARBA00022679"/>
    </source>
</evidence>
<evidence type="ECO:0000313" key="4">
    <source>
        <dbReference type="EMBL" id="SDF12595.1"/>
    </source>
</evidence>
<protein>
    <submittedName>
        <fullName evidence="4">Acetyltransferase (GNAT) domain-containing protein</fullName>
    </submittedName>
</protein>
<keyword evidence="5" id="KW-1185">Reference proteome</keyword>
<dbReference type="CDD" id="cd04301">
    <property type="entry name" value="NAT_SF"/>
    <property type="match status" value="1"/>
</dbReference>
<dbReference type="AlphaFoldDB" id="A0A1G7IJ04"/>
<dbReference type="Pfam" id="PF13508">
    <property type="entry name" value="Acetyltransf_7"/>
    <property type="match status" value="1"/>
</dbReference>
<dbReference type="STRING" id="670482.SAMN04488542_10621"/>
<dbReference type="RefSeq" id="WP_091227957.1">
    <property type="nucleotide sequence ID" value="NZ_FNBG01000006.1"/>
</dbReference>
<keyword evidence="2" id="KW-0012">Acyltransferase</keyword>
<keyword evidence="1 4" id="KW-0808">Transferase</keyword>
<evidence type="ECO:0000256" key="2">
    <source>
        <dbReference type="ARBA" id="ARBA00023315"/>
    </source>
</evidence>
<name>A0A1G7IJ04_9BACL</name>
<dbReference type="EMBL" id="FNBG01000006">
    <property type="protein sequence ID" value="SDF12595.1"/>
    <property type="molecule type" value="Genomic_DNA"/>
</dbReference>
<dbReference type="Proteomes" id="UP000198972">
    <property type="component" value="Unassembled WGS sequence"/>
</dbReference>
<organism evidence="4 5">
    <name type="scientific">Fontibacillus panacisegetis</name>
    <dbReference type="NCBI Taxonomy" id="670482"/>
    <lineage>
        <taxon>Bacteria</taxon>
        <taxon>Bacillati</taxon>
        <taxon>Bacillota</taxon>
        <taxon>Bacilli</taxon>
        <taxon>Bacillales</taxon>
        <taxon>Paenibacillaceae</taxon>
        <taxon>Fontibacillus</taxon>
    </lineage>
</organism>
<dbReference type="InterPro" id="IPR016181">
    <property type="entry name" value="Acyl_CoA_acyltransferase"/>
</dbReference>